<dbReference type="AlphaFoldDB" id="A0AAW4FLZ0"/>
<feature type="region of interest" description="Disordered" evidence="1">
    <location>
        <begin position="1"/>
        <end position="23"/>
    </location>
</feature>
<accession>A0AAW4FLZ0</accession>
<dbReference type="EMBL" id="WXFA01000008">
    <property type="protein sequence ID" value="MBM3091993.1"/>
    <property type="molecule type" value="Genomic_DNA"/>
</dbReference>
<dbReference type="RefSeq" id="WP_025427451.1">
    <property type="nucleotide sequence ID" value="NZ_CP083370.1"/>
</dbReference>
<feature type="compositionally biased region" description="Basic and acidic residues" evidence="1">
    <location>
        <begin position="8"/>
        <end position="21"/>
    </location>
</feature>
<dbReference type="Proteomes" id="UP000744980">
    <property type="component" value="Unassembled WGS sequence"/>
</dbReference>
<organism evidence="2 3">
    <name type="scientific">Ensifer canadensis</name>
    <dbReference type="NCBI Taxonomy" id="555315"/>
    <lineage>
        <taxon>Bacteria</taxon>
        <taxon>Pseudomonadati</taxon>
        <taxon>Pseudomonadota</taxon>
        <taxon>Alphaproteobacteria</taxon>
        <taxon>Hyphomicrobiales</taxon>
        <taxon>Rhizobiaceae</taxon>
        <taxon>Sinorhizobium/Ensifer group</taxon>
        <taxon>Ensifer</taxon>
    </lineage>
</organism>
<protein>
    <submittedName>
        <fullName evidence="2">Uncharacterized protein</fullName>
    </submittedName>
</protein>
<gene>
    <name evidence="2" type="ORF">GFB56_14350</name>
</gene>
<keyword evidence="3" id="KW-1185">Reference proteome</keyword>
<evidence type="ECO:0000313" key="3">
    <source>
        <dbReference type="Proteomes" id="UP000744980"/>
    </source>
</evidence>
<evidence type="ECO:0000256" key="1">
    <source>
        <dbReference type="SAM" id="MobiDB-lite"/>
    </source>
</evidence>
<name>A0AAW4FLZ0_9HYPH</name>
<evidence type="ECO:0000313" key="2">
    <source>
        <dbReference type="EMBL" id="MBM3091993.1"/>
    </source>
</evidence>
<proteinExistence type="predicted"/>
<reference evidence="2 3" key="1">
    <citation type="submission" date="2020-01" db="EMBL/GenBank/DDBJ databases">
        <title>Draft genome assembly of Ensifer adhaerens T173.</title>
        <authorList>
            <person name="Craig J.E."/>
            <person name="Stinchcombe J.R."/>
        </authorList>
    </citation>
    <scope>NUCLEOTIDE SEQUENCE [LARGE SCALE GENOMIC DNA]</scope>
    <source>
        <strain evidence="2 3">T173</strain>
    </source>
</reference>
<sequence>MFRQIGIRRSDKSGYERETHRVGAANSQPALFPQLTVEGLYQWASVAINGEAVGKLHVAAGPFGRRKVLPSKHGREIPLPPLRLMTKSSI</sequence>
<comment type="caution">
    <text evidence="2">The sequence shown here is derived from an EMBL/GenBank/DDBJ whole genome shotgun (WGS) entry which is preliminary data.</text>
</comment>